<proteinExistence type="predicted"/>
<evidence type="ECO:0000313" key="2">
    <source>
        <dbReference type="Proteomes" id="UP000620327"/>
    </source>
</evidence>
<comment type="caution">
    <text evidence="1">The sequence shown here is derived from an EMBL/GenBank/DDBJ whole genome shotgun (WGS) entry which is preliminary data.</text>
</comment>
<keyword evidence="2" id="KW-1185">Reference proteome</keyword>
<dbReference type="AlphaFoldDB" id="A0A923MEV3"/>
<dbReference type="PROSITE" id="PS51257">
    <property type="entry name" value="PROKAR_LIPOPROTEIN"/>
    <property type="match status" value="1"/>
</dbReference>
<reference evidence="1" key="1">
    <citation type="submission" date="2020-08" db="EMBL/GenBank/DDBJ databases">
        <title>Genome public.</title>
        <authorList>
            <person name="Liu C."/>
            <person name="Sun Q."/>
        </authorList>
    </citation>
    <scope>NUCLEOTIDE SEQUENCE</scope>
    <source>
        <strain evidence="1">BX15</strain>
    </source>
</reference>
<evidence type="ECO:0008006" key="3">
    <source>
        <dbReference type="Google" id="ProtNLM"/>
    </source>
</evidence>
<sequence>MKKLLAVSLTIMILGTLGGCGKQDTQEPPKVKIDYGNSELYTQEDMDAAIQVIEAEFATWEGCELHSLAYGGDAACSDENIEWLNGLEMKEQTEPFTQCILFSSSFHSPVEQRDAWDADTEYEGWQWWLGRSDGGAWELVTCGYG</sequence>
<dbReference type="EMBL" id="JACOQI010000001">
    <property type="protein sequence ID" value="MBC5769053.1"/>
    <property type="molecule type" value="Genomic_DNA"/>
</dbReference>
<gene>
    <name evidence="1" type="ORF">H8Z83_01640</name>
</gene>
<organism evidence="1 2">
    <name type="scientific">Dysosmobacter segnis</name>
    <dbReference type="NCBI Taxonomy" id="2763042"/>
    <lineage>
        <taxon>Bacteria</taxon>
        <taxon>Bacillati</taxon>
        <taxon>Bacillota</taxon>
        <taxon>Clostridia</taxon>
        <taxon>Eubacteriales</taxon>
        <taxon>Oscillospiraceae</taxon>
        <taxon>Dysosmobacter</taxon>
    </lineage>
</organism>
<dbReference type="Proteomes" id="UP000620327">
    <property type="component" value="Unassembled WGS sequence"/>
</dbReference>
<name>A0A923MEV3_9FIRM</name>
<accession>A0A923MEV3</accession>
<evidence type="ECO:0000313" key="1">
    <source>
        <dbReference type="EMBL" id="MBC5769053.1"/>
    </source>
</evidence>
<dbReference type="RefSeq" id="WP_187013439.1">
    <property type="nucleotide sequence ID" value="NZ_JACOQI010000001.1"/>
</dbReference>
<protein>
    <recommendedName>
        <fullName evidence="3">Lipoprotein</fullName>
    </recommendedName>
</protein>